<evidence type="ECO:0000259" key="2">
    <source>
        <dbReference type="Pfam" id="PF01757"/>
    </source>
</evidence>
<dbReference type="EMBL" id="JAUSQM010000001">
    <property type="protein sequence ID" value="MDP9820294.1"/>
    <property type="molecule type" value="Genomic_DNA"/>
</dbReference>
<feature type="transmembrane region" description="Helical" evidence="1">
    <location>
        <begin position="190"/>
        <end position="212"/>
    </location>
</feature>
<feature type="transmembrane region" description="Helical" evidence="1">
    <location>
        <begin position="37"/>
        <end position="54"/>
    </location>
</feature>
<accession>A0ABT9NIP7</accession>
<keyword evidence="1" id="KW-0472">Membrane</keyword>
<dbReference type="PANTHER" id="PTHR23028">
    <property type="entry name" value="ACETYLTRANSFERASE"/>
    <property type="match status" value="1"/>
</dbReference>
<feature type="transmembrane region" description="Helical" evidence="1">
    <location>
        <begin position="250"/>
        <end position="268"/>
    </location>
</feature>
<feature type="transmembrane region" description="Helical" evidence="1">
    <location>
        <begin position="75"/>
        <end position="97"/>
    </location>
</feature>
<dbReference type="InterPro" id="IPR050879">
    <property type="entry name" value="Acyltransferase_3"/>
</dbReference>
<keyword evidence="1" id="KW-0812">Transmembrane</keyword>
<feature type="transmembrane region" description="Helical" evidence="1">
    <location>
        <begin position="314"/>
        <end position="331"/>
    </location>
</feature>
<gene>
    <name evidence="4" type="ORF">J2S59_000103</name>
</gene>
<feature type="transmembrane region" description="Helical" evidence="1">
    <location>
        <begin position="135"/>
        <end position="157"/>
    </location>
</feature>
<evidence type="ECO:0000313" key="4">
    <source>
        <dbReference type="EMBL" id="MDP9820294.1"/>
    </source>
</evidence>
<protein>
    <submittedName>
        <fullName evidence="4">Peptidoglycan/LPS O-acetylase OafA/YrhL</fullName>
    </submittedName>
</protein>
<dbReference type="PANTHER" id="PTHR23028:SF53">
    <property type="entry name" value="ACYL_TRANSF_3 DOMAIN-CONTAINING PROTEIN"/>
    <property type="match status" value="1"/>
</dbReference>
<dbReference type="Pfam" id="PF19040">
    <property type="entry name" value="SGNH"/>
    <property type="match status" value="1"/>
</dbReference>
<evidence type="ECO:0000259" key="3">
    <source>
        <dbReference type="Pfam" id="PF19040"/>
    </source>
</evidence>
<reference evidence="4 5" key="1">
    <citation type="submission" date="2023-07" db="EMBL/GenBank/DDBJ databases">
        <title>Sequencing the genomes of 1000 actinobacteria strains.</title>
        <authorList>
            <person name="Klenk H.-P."/>
        </authorList>
    </citation>
    <scope>NUCLEOTIDE SEQUENCE [LARGE SCALE GENOMIC DNA]</scope>
    <source>
        <strain evidence="4 5">GD13</strain>
    </source>
</reference>
<feature type="transmembrane region" description="Helical" evidence="1">
    <location>
        <begin position="224"/>
        <end position="244"/>
    </location>
</feature>
<dbReference type="InterPro" id="IPR002656">
    <property type="entry name" value="Acyl_transf_3_dom"/>
</dbReference>
<dbReference type="Pfam" id="PF01757">
    <property type="entry name" value="Acyl_transf_3"/>
    <property type="match status" value="1"/>
</dbReference>
<feature type="transmembrane region" description="Helical" evidence="1">
    <location>
        <begin position="351"/>
        <end position="371"/>
    </location>
</feature>
<dbReference type="Proteomes" id="UP001240447">
    <property type="component" value="Unassembled WGS sequence"/>
</dbReference>
<proteinExistence type="predicted"/>
<dbReference type="InterPro" id="IPR043968">
    <property type="entry name" value="SGNH"/>
</dbReference>
<keyword evidence="5" id="KW-1185">Reference proteome</keyword>
<comment type="caution">
    <text evidence="4">The sequence shown here is derived from an EMBL/GenBank/DDBJ whole genome shotgun (WGS) entry which is preliminary data.</text>
</comment>
<feature type="transmembrane region" description="Helical" evidence="1">
    <location>
        <begin position="280"/>
        <end position="299"/>
    </location>
</feature>
<dbReference type="RefSeq" id="WP_068124222.1">
    <property type="nucleotide sequence ID" value="NZ_CCXJ01000696.1"/>
</dbReference>
<name>A0ABT9NIP7_9ACTN</name>
<evidence type="ECO:0000313" key="5">
    <source>
        <dbReference type="Proteomes" id="UP001240447"/>
    </source>
</evidence>
<organism evidence="4 5">
    <name type="scientific">Nocardioides massiliensis</name>
    <dbReference type="NCBI Taxonomy" id="1325935"/>
    <lineage>
        <taxon>Bacteria</taxon>
        <taxon>Bacillati</taxon>
        <taxon>Actinomycetota</taxon>
        <taxon>Actinomycetes</taxon>
        <taxon>Propionibacteriales</taxon>
        <taxon>Nocardioidaceae</taxon>
        <taxon>Nocardioides</taxon>
    </lineage>
</organism>
<sequence>MKWTYRPALDGLRSMAALVIILFHAGVEWVPGGFVPLDLFFVLSGYLVTNVILSEIDRKGKLDLGRFYARRVRRLLPAAILTIVGVTLIFLLLTSVVRRLEVIGDAQAALLYYANWHHIMQSTDYFAAEQVSPFLHFWSLSLEEQFYIFFPLLVIFLLKLKSKWALPVGLTVVFLASLASQVYWGRVDEMHAYYGTDARLYQIVAGALLAVAMRSPRFQVSRRWGTVIAVTGFATWVLLIGPWLDLTQSNRGIVAMVACTMLVGGLMINDQQLLSRAVSARIPVYLGTITYAIYLWHWPITLVLQEFIATSPETLAVLVGVLSVAMAAASAELLETPVRTSKLLDGHKWKVVVAGVGTSALIAVFFVPWALEKDRQPSLVANGGANQTTSVQGVAAETAAAEAEDVPSGIDWAAIQADKGADLPCEAEDPTECIVVEGDGPHVLLVGDSHARMLAPMFREIAEEQGWTFSMNVLAGCMWQPDIVNLQSPQARIERCEGIRVGWYDEKLPQLDPDVIVLVSQDRLASKAKMRNLEARDDVREPIERTILRSTRETLDTITQHVDHVVLIEDVLTPDTFRPDECLATATTAVDCVVPLPVDTPGTSAAYITMAQVLDNVSTVNLNNAFCPSAPTCQPVVNGEVVWRDRYHVATDFAVARREEVWKALEGTGAFS</sequence>
<evidence type="ECO:0000256" key="1">
    <source>
        <dbReference type="SAM" id="Phobius"/>
    </source>
</evidence>
<feature type="domain" description="SGNH" evidence="3">
    <location>
        <begin position="429"/>
        <end position="654"/>
    </location>
</feature>
<keyword evidence="1" id="KW-1133">Transmembrane helix</keyword>
<feature type="transmembrane region" description="Helical" evidence="1">
    <location>
        <begin position="164"/>
        <end position="184"/>
    </location>
</feature>
<feature type="domain" description="Acyltransferase 3" evidence="2">
    <location>
        <begin position="7"/>
        <end position="326"/>
    </location>
</feature>